<feature type="region of interest" description="Disordered" evidence="1">
    <location>
        <begin position="88"/>
        <end position="185"/>
    </location>
</feature>
<feature type="compositionally biased region" description="Basic and acidic residues" evidence="1">
    <location>
        <begin position="88"/>
        <end position="113"/>
    </location>
</feature>
<dbReference type="AlphaFoldDB" id="A0AAN8NY65"/>
<dbReference type="EMBL" id="JAWJWE010000006">
    <property type="protein sequence ID" value="KAK6632841.1"/>
    <property type="molecule type" value="Genomic_DNA"/>
</dbReference>
<comment type="caution">
    <text evidence="2">The sequence shown here is derived from an EMBL/GenBank/DDBJ whole genome shotgun (WGS) entry which is preliminary data.</text>
</comment>
<evidence type="ECO:0000313" key="2">
    <source>
        <dbReference type="EMBL" id="KAK6632841.1"/>
    </source>
</evidence>
<proteinExistence type="predicted"/>
<gene>
    <name evidence="2" type="ORF">RUM43_012580</name>
</gene>
<accession>A0AAN8NY65</accession>
<organism evidence="2 3">
    <name type="scientific">Polyplax serrata</name>
    <name type="common">Common mouse louse</name>
    <dbReference type="NCBI Taxonomy" id="468196"/>
    <lineage>
        <taxon>Eukaryota</taxon>
        <taxon>Metazoa</taxon>
        <taxon>Ecdysozoa</taxon>
        <taxon>Arthropoda</taxon>
        <taxon>Hexapoda</taxon>
        <taxon>Insecta</taxon>
        <taxon>Pterygota</taxon>
        <taxon>Neoptera</taxon>
        <taxon>Paraneoptera</taxon>
        <taxon>Psocodea</taxon>
        <taxon>Troctomorpha</taxon>
        <taxon>Phthiraptera</taxon>
        <taxon>Anoplura</taxon>
        <taxon>Polyplacidae</taxon>
        <taxon>Polyplax</taxon>
    </lineage>
</organism>
<name>A0AAN8NY65_POLSC</name>
<sequence length="185" mass="20833">MYKKSSNFLDYGIEVDIDPKIKFNSLLSATISTIMCLAAKCPLPKGNVETTKLFLRRITDDNGETPRNVKAILQLLNKYNGPYDTDEVSAKEIREEQLGEHREPMKKESEEGRQCVPYKGSLNSSRSLEQIQMGDCQIEESTHLTAKRTTKTTNGSKRSEKDGKKQISKIISSRIPMTKSTPSKT</sequence>
<evidence type="ECO:0000313" key="3">
    <source>
        <dbReference type="Proteomes" id="UP001372834"/>
    </source>
</evidence>
<feature type="compositionally biased region" description="Polar residues" evidence="1">
    <location>
        <begin position="121"/>
        <end position="130"/>
    </location>
</feature>
<protein>
    <submittedName>
        <fullName evidence="2">Uncharacterized protein</fullName>
    </submittedName>
</protein>
<reference evidence="2 3" key="1">
    <citation type="submission" date="2023-10" db="EMBL/GenBank/DDBJ databases">
        <title>Genomes of two closely related lineages of the louse Polyplax serrata with different host specificities.</title>
        <authorList>
            <person name="Martinu J."/>
            <person name="Tarabai H."/>
            <person name="Stefka J."/>
            <person name="Hypsa V."/>
        </authorList>
    </citation>
    <scope>NUCLEOTIDE SEQUENCE [LARGE SCALE GENOMIC DNA]</scope>
    <source>
        <strain evidence="2">HR10_N</strain>
    </source>
</reference>
<evidence type="ECO:0000256" key="1">
    <source>
        <dbReference type="SAM" id="MobiDB-lite"/>
    </source>
</evidence>
<dbReference type="Proteomes" id="UP001372834">
    <property type="component" value="Unassembled WGS sequence"/>
</dbReference>